<proteinExistence type="predicted"/>
<dbReference type="AlphaFoldDB" id="A0A1I5FTS6"/>
<evidence type="ECO:0000313" key="1">
    <source>
        <dbReference type="EMBL" id="SFO27160.1"/>
    </source>
</evidence>
<dbReference type="OrthoDB" id="7851180at2"/>
<keyword evidence="2" id="KW-1185">Reference proteome</keyword>
<dbReference type="RefSeq" id="WP_092841554.1">
    <property type="nucleotide sequence ID" value="NZ_FOVP01000022.1"/>
</dbReference>
<evidence type="ECO:0000313" key="2">
    <source>
        <dbReference type="Proteomes" id="UP000198599"/>
    </source>
</evidence>
<reference evidence="2" key="1">
    <citation type="submission" date="2016-10" db="EMBL/GenBank/DDBJ databases">
        <authorList>
            <person name="Varghese N."/>
            <person name="Submissions S."/>
        </authorList>
    </citation>
    <scope>NUCLEOTIDE SEQUENCE [LARGE SCALE GENOMIC DNA]</scope>
    <source>
        <strain evidence="2">DSM 28463</strain>
    </source>
</reference>
<sequence length="153" mass="17030">MRFSVKGFSWFAFVFLVFWAFGMTTGLASSACRNGLSTPLKTARACAISLTGLKLIRVVENQKPSDGLLYLSAVIARWQNGNTKGAEKYLVLAYDRGRLSRHDITLVSGHRVPEGLFDVMARIEQPDVPAPLSEMWWNVVQERDPAFIHEVGG</sequence>
<dbReference type="Proteomes" id="UP000198599">
    <property type="component" value="Unassembled WGS sequence"/>
</dbReference>
<name>A0A1I5FTS6_9RHOB</name>
<dbReference type="STRING" id="1005928.SAMN04487859_1227"/>
<accession>A0A1I5FTS6</accession>
<dbReference type="PROSITE" id="PS51257">
    <property type="entry name" value="PROKAR_LIPOPROTEIN"/>
    <property type="match status" value="1"/>
</dbReference>
<dbReference type="EMBL" id="FOVP01000022">
    <property type="protein sequence ID" value="SFO27160.1"/>
    <property type="molecule type" value="Genomic_DNA"/>
</dbReference>
<organism evidence="1 2">
    <name type="scientific">Roseovarius lutimaris</name>
    <dbReference type="NCBI Taxonomy" id="1005928"/>
    <lineage>
        <taxon>Bacteria</taxon>
        <taxon>Pseudomonadati</taxon>
        <taxon>Pseudomonadota</taxon>
        <taxon>Alphaproteobacteria</taxon>
        <taxon>Rhodobacterales</taxon>
        <taxon>Roseobacteraceae</taxon>
        <taxon>Roseovarius</taxon>
    </lineage>
</organism>
<gene>
    <name evidence="1" type="ORF">SAMN04487859_1227</name>
</gene>
<protein>
    <submittedName>
        <fullName evidence="1">Uncharacterized protein</fullName>
    </submittedName>
</protein>